<dbReference type="GO" id="GO:0005886">
    <property type="term" value="C:plasma membrane"/>
    <property type="evidence" value="ECO:0000318"/>
    <property type="project" value="GO_Central"/>
</dbReference>
<dbReference type="GO" id="GO:0006751">
    <property type="term" value="P:glutathione catabolic process"/>
    <property type="evidence" value="ECO:0000318"/>
    <property type="project" value="GO_Central"/>
</dbReference>
<dbReference type="InParanoid" id="A7SBB1"/>
<dbReference type="AlphaFoldDB" id="A7SBB1"/>
<dbReference type="InterPro" id="IPR043137">
    <property type="entry name" value="GGT_ssub_C"/>
</dbReference>
<dbReference type="Pfam" id="PF01019">
    <property type="entry name" value="G_glu_transpept"/>
    <property type="match status" value="1"/>
</dbReference>
<dbReference type="OMA" id="FAIRMNI"/>
<dbReference type="eggNOG" id="KOG2410">
    <property type="taxonomic scope" value="Eukaryota"/>
</dbReference>
<dbReference type="InterPro" id="IPR029055">
    <property type="entry name" value="Ntn_hydrolases_N"/>
</dbReference>
<reference evidence="3 4" key="1">
    <citation type="journal article" date="2007" name="Science">
        <title>Sea anemone genome reveals ancestral eumetazoan gene repertoire and genomic organization.</title>
        <authorList>
            <person name="Putnam N.H."/>
            <person name="Srivastava M."/>
            <person name="Hellsten U."/>
            <person name="Dirks B."/>
            <person name="Chapman J."/>
            <person name="Salamov A."/>
            <person name="Terry A."/>
            <person name="Shapiro H."/>
            <person name="Lindquist E."/>
            <person name="Kapitonov V.V."/>
            <person name="Jurka J."/>
            <person name="Genikhovich G."/>
            <person name="Grigoriev I.V."/>
            <person name="Lucas S.M."/>
            <person name="Steele R.E."/>
            <person name="Finnerty J.R."/>
            <person name="Technau U."/>
            <person name="Martindale M.Q."/>
            <person name="Rokhsar D.S."/>
        </authorList>
    </citation>
    <scope>NUCLEOTIDE SEQUENCE [LARGE SCALE GENOMIC DNA]</scope>
    <source>
        <strain evidence="4">CH2 X CH6</strain>
    </source>
</reference>
<evidence type="ECO:0000313" key="4">
    <source>
        <dbReference type="Proteomes" id="UP000001593"/>
    </source>
</evidence>
<evidence type="ECO:0000256" key="2">
    <source>
        <dbReference type="PIRSR" id="PIRSR600101-2"/>
    </source>
</evidence>
<feature type="binding site" evidence="2">
    <location>
        <position position="439"/>
    </location>
    <ligand>
        <name>L-glutamate</name>
        <dbReference type="ChEBI" id="CHEBI:29985"/>
    </ligand>
</feature>
<dbReference type="EMBL" id="DS469615">
    <property type="protein sequence ID" value="EDO39002.1"/>
    <property type="molecule type" value="Genomic_DNA"/>
</dbReference>
<evidence type="ECO:0008006" key="5">
    <source>
        <dbReference type="Google" id="ProtNLM"/>
    </source>
</evidence>
<dbReference type="STRING" id="45351.A7SBB1"/>
<dbReference type="FunFam" id="3.60.20.40:FF:000009">
    <property type="entry name" value="Predicted protein"/>
    <property type="match status" value="1"/>
</dbReference>
<keyword evidence="4" id="KW-1185">Reference proteome</keyword>
<feature type="binding site" evidence="2">
    <location>
        <position position="66"/>
    </location>
    <ligand>
        <name>L-glutamate</name>
        <dbReference type="ChEBI" id="CHEBI:29985"/>
    </ligand>
</feature>
<dbReference type="PANTHER" id="PTHR11686:SF9">
    <property type="entry name" value="RE13973P"/>
    <property type="match status" value="1"/>
</dbReference>
<accession>A7SBB1</accession>
<dbReference type="Proteomes" id="UP000001593">
    <property type="component" value="Unassembled WGS sequence"/>
</dbReference>
<evidence type="ECO:0000256" key="1">
    <source>
        <dbReference type="PIRSR" id="PIRSR600101-1"/>
    </source>
</evidence>
<dbReference type="InterPro" id="IPR043138">
    <property type="entry name" value="GGT_lsub"/>
</dbReference>
<gene>
    <name evidence="3" type="ORF">NEMVEDRAFT_v1g112072</name>
</gene>
<proteinExistence type="predicted"/>
<dbReference type="FunFam" id="1.10.246.130:FF:000002">
    <property type="entry name" value="glutathione hydrolase 1 proenzyme"/>
    <property type="match status" value="1"/>
</dbReference>
<name>A7SBB1_NEMVE</name>
<sequence>AVATDAGMCSEIGRDILKKQGSAVDAAIASSFCIGVINMHSAGVGGGGFMLVYDKSSGVSETMDYREEAPSGASQDMFKNKSSLLGGLATGVPGEVKGLYEAYRKYGKLQWRELLQPSIDLASKGFPLPLPVYEAMVSGEEALRADPGLRQLLFNGDKLKRLGEKMTNPQLANTLEKIRDDPHSFYNGCLANDIVRDVKKAGGIITLKDLAAYSPKWKKALASDVGDLNMYTTPPPSSGAVITMILNILRGYNMTAADRSSDAQSALTYHRIIESFKYAYAWRAKLGDPDFSDAAYANINKVVENMTDPSFAERIRQRILDDKTFFNMDHYGQYYAGTGPEGTSHLSVLAPNGDAVSLTTTVNWRFGAKYRSPATGIIYNNQMDDFSTPGQPNGFGVAPSPSNYIRPGKRPMSSIRDSYYHGYSPSDECVSLYRGWVIGTRIATALALVVMNKLWFGRELNDAVSDPRVHNQMSNTTYETKEKQYTLPQAIRDGLIARGNQLKGYHGFAVVQAIEKRNTPGKSIYAQSDPRKYAWAAGL</sequence>
<feature type="non-terminal residue" evidence="3">
    <location>
        <position position="539"/>
    </location>
</feature>
<dbReference type="PhylomeDB" id="A7SBB1"/>
<dbReference type="Gene3D" id="1.10.246.130">
    <property type="match status" value="1"/>
</dbReference>
<feature type="binding site" evidence="2">
    <location>
        <begin position="413"/>
        <end position="414"/>
    </location>
    <ligand>
        <name>L-glutamate</name>
        <dbReference type="ChEBI" id="CHEBI:29985"/>
    </ligand>
</feature>
<feature type="binding site" evidence="2">
    <location>
        <begin position="361"/>
        <end position="363"/>
    </location>
    <ligand>
        <name>L-glutamate</name>
        <dbReference type="ChEBI" id="CHEBI:29985"/>
    </ligand>
</feature>
<dbReference type="HOGENOM" id="CLU_014813_4_1_1"/>
<feature type="binding site" evidence="2">
    <location>
        <position position="385"/>
    </location>
    <ligand>
        <name>L-glutamate</name>
        <dbReference type="ChEBI" id="CHEBI:29985"/>
    </ligand>
</feature>
<dbReference type="InterPro" id="IPR000101">
    <property type="entry name" value="GGT_peptidase"/>
</dbReference>
<dbReference type="GO" id="GO:0036374">
    <property type="term" value="F:glutathione hydrolase activity"/>
    <property type="evidence" value="ECO:0000318"/>
    <property type="project" value="GO_Central"/>
</dbReference>
<evidence type="ECO:0000313" key="3">
    <source>
        <dbReference type="EMBL" id="EDO39002.1"/>
    </source>
</evidence>
<dbReference type="PRINTS" id="PR01210">
    <property type="entry name" value="GGTRANSPTASE"/>
</dbReference>
<organism evidence="3 4">
    <name type="scientific">Nematostella vectensis</name>
    <name type="common">Starlet sea anemone</name>
    <dbReference type="NCBI Taxonomy" id="45351"/>
    <lineage>
        <taxon>Eukaryota</taxon>
        <taxon>Metazoa</taxon>
        <taxon>Cnidaria</taxon>
        <taxon>Anthozoa</taxon>
        <taxon>Hexacorallia</taxon>
        <taxon>Actiniaria</taxon>
        <taxon>Edwardsiidae</taxon>
        <taxon>Nematostella</taxon>
    </lineage>
</organism>
<dbReference type="Gene3D" id="3.60.20.40">
    <property type="match status" value="1"/>
</dbReference>
<feature type="active site" description="Nucleophile" evidence="1">
    <location>
        <position position="343"/>
    </location>
</feature>
<dbReference type="SUPFAM" id="SSF56235">
    <property type="entry name" value="N-terminal nucleophile aminohydrolases (Ntn hydrolases)"/>
    <property type="match status" value="1"/>
</dbReference>
<protein>
    <recommendedName>
        <fullName evidence="5">Gamma-glutamyltransferase</fullName>
    </recommendedName>
</protein>
<dbReference type="PANTHER" id="PTHR11686">
    <property type="entry name" value="GAMMA GLUTAMYL TRANSPEPTIDASE"/>
    <property type="match status" value="1"/>
</dbReference>